<evidence type="ECO:0000256" key="13">
    <source>
        <dbReference type="SAM" id="Coils"/>
    </source>
</evidence>
<dbReference type="InterPro" id="IPR046347">
    <property type="entry name" value="bZIP_sf"/>
</dbReference>
<evidence type="ECO:0000256" key="7">
    <source>
        <dbReference type="ARBA" id="ARBA00023015"/>
    </source>
</evidence>
<accession>A0A3S3NHI4</accession>
<evidence type="ECO:0000313" key="17">
    <source>
        <dbReference type="EMBL" id="RWR79789.1"/>
    </source>
</evidence>
<sequence>MASESQHFDPLNSNFSTCLDSLPLPDEEFPLPEGLMTDLDFDQVLDFSIEELLSFPSEDVDLPFDSVGFHDDSNSKDERSGISSLYDDSADRRSGDHMAMMNCPDRFCSDVARVLKSSSQECFGSLDRCSSGSASGNPSSDVVGEGLILSSSSDSPDREVSGSASGDRGSDVVMVLNSPDREVSGSVSGGDGSSDAVRVLNPPSPDSVTRDLGFSGADAFMVLNSPSPDCNSSDREFSGSSSLDSSNNSSATAAVEQKMKVEDGSKGQLSKRKKGNEDGNIESRTSKFRRSISSANATSPGAFHAGNDEDEKKHARLMRNRESAQLSRQRKKHYVEELEDKVRSMHSTIAELNSKISFIMAENASLRQQLGGGGVCPPPPGMYPAPGMAPMHFPWVPCSSYALKPQGSQVPLVPIPRLKPQQPVSASRTKKSDSKKAESKTKKVASVSFMGLLFFLLIFGGLVPFVDIKFAGIRTPASGRLNFVNGGFDGGKPRGRVLAVSGHLNASDQKSGFGLYAGKASYKRNDPEGIIREPEGLQNRRGARSPPGADGFGFSRNASEPLVASLYVPRNDKLVKIDGNLIIHSVLASEKAVAFSQASSGRKSAKATVSSDKKVGKNGLAIAGNLASALAVSKSGGDLERHSHMYRSSTKHPKALTSGTGDTYSDNVKSTTSDGPLQQWFREGLAGPVLNSGMCTEVVQFEISPASAANPGAIIPVSSVVNASRAHTSGSSHSSKVKNRRILYHRPIPLAGSAPNSTKEHTAESPKDNDFHGNKSISSSMVVSVLIDPREAGDGDGDQMGMAPKSLSRIFVVVLLDSVKYVTYSCVLPLKGSGPHIVAA</sequence>
<evidence type="ECO:0000256" key="12">
    <source>
        <dbReference type="ARBA" id="ARBA00023242"/>
    </source>
</evidence>
<comment type="subcellular location">
    <subcellularLocation>
        <location evidence="2">Endoplasmic reticulum membrane</location>
        <topology evidence="2">Single-pass membrane protein</topology>
    </subcellularLocation>
    <subcellularLocation>
        <location evidence="1">Nucleus</location>
    </subcellularLocation>
</comment>
<evidence type="ECO:0000256" key="3">
    <source>
        <dbReference type="ARBA" id="ARBA00007163"/>
    </source>
</evidence>
<dbReference type="InterPro" id="IPR004827">
    <property type="entry name" value="bZIP"/>
</dbReference>
<keyword evidence="13" id="KW-0175">Coiled coil</keyword>
<proteinExistence type="inferred from homology"/>
<evidence type="ECO:0000256" key="5">
    <source>
        <dbReference type="ARBA" id="ARBA00022824"/>
    </source>
</evidence>
<evidence type="ECO:0000256" key="8">
    <source>
        <dbReference type="ARBA" id="ARBA00023125"/>
    </source>
</evidence>
<feature type="compositionally biased region" description="Polar residues" evidence="14">
    <location>
        <begin position="657"/>
        <end position="675"/>
    </location>
</feature>
<dbReference type="SUPFAM" id="SSF57959">
    <property type="entry name" value="Leucine zipper domain"/>
    <property type="match status" value="1"/>
</dbReference>
<dbReference type="FunFam" id="1.20.5.170:FF:000085">
    <property type="entry name" value="bZIP transcription factor 49"/>
    <property type="match status" value="1"/>
</dbReference>
<evidence type="ECO:0000256" key="2">
    <source>
        <dbReference type="ARBA" id="ARBA00004389"/>
    </source>
</evidence>
<dbReference type="PROSITE" id="PS50217">
    <property type="entry name" value="BZIP"/>
    <property type="match status" value="1"/>
</dbReference>
<keyword evidence="9 15" id="KW-0472">Membrane</keyword>
<feature type="compositionally biased region" description="Basic and acidic residues" evidence="14">
    <location>
        <begin position="758"/>
        <end position="773"/>
    </location>
</feature>
<dbReference type="EMBL" id="QPKB01000003">
    <property type="protein sequence ID" value="RWR79789.1"/>
    <property type="molecule type" value="Genomic_DNA"/>
</dbReference>
<comment type="similarity">
    <text evidence="3">Belongs to the bZIP family.</text>
</comment>
<evidence type="ECO:0000256" key="10">
    <source>
        <dbReference type="ARBA" id="ARBA00023163"/>
    </source>
</evidence>
<dbReference type="GO" id="GO:0005634">
    <property type="term" value="C:nucleus"/>
    <property type="evidence" value="ECO:0007669"/>
    <property type="project" value="UniProtKB-SubCell"/>
</dbReference>
<feature type="compositionally biased region" description="Low complexity" evidence="14">
    <location>
        <begin position="130"/>
        <end position="140"/>
    </location>
</feature>
<protein>
    <submittedName>
        <fullName evidence="17">BZIP transcription factor family protein 10</fullName>
    </submittedName>
</protein>
<feature type="compositionally biased region" description="Basic and acidic residues" evidence="14">
    <location>
        <begin position="69"/>
        <end position="80"/>
    </location>
</feature>
<dbReference type="Pfam" id="PF00170">
    <property type="entry name" value="bZIP_1"/>
    <property type="match status" value="1"/>
</dbReference>
<dbReference type="Gene3D" id="1.20.5.170">
    <property type="match status" value="1"/>
</dbReference>
<feature type="compositionally biased region" description="Basic and acidic residues" evidence="14">
    <location>
        <begin position="430"/>
        <end position="440"/>
    </location>
</feature>
<keyword evidence="5" id="KW-0256">Endoplasmic reticulum</keyword>
<feature type="coiled-coil region" evidence="13">
    <location>
        <begin position="335"/>
        <end position="369"/>
    </location>
</feature>
<dbReference type="AlphaFoldDB" id="A0A3S3NHI4"/>
<evidence type="ECO:0000256" key="9">
    <source>
        <dbReference type="ARBA" id="ARBA00023136"/>
    </source>
</evidence>
<evidence type="ECO:0000256" key="15">
    <source>
        <dbReference type="SAM" id="Phobius"/>
    </source>
</evidence>
<evidence type="ECO:0000256" key="11">
    <source>
        <dbReference type="ARBA" id="ARBA00023180"/>
    </source>
</evidence>
<feature type="compositionally biased region" description="Low complexity" evidence="14">
    <location>
        <begin position="238"/>
        <end position="250"/>
    </location>
</feature>
<dbReference type="Proteomes" id="UP000283530">
    <property type="component" value="Unassembled WGS sequence"/>
</dbReference>
<dbReference type="PANTHER" id="PTHR47416">
    <property type="entry name" value="BASIC-LEUCINE ZIPPER TRANSCRIPTION FACTOR F-RELATED"/>
    <property type="match status" value="1"/>
</dbReference>
<evidence type="ECO:0000256" key="6">
    <source>
        <dbReference type="ARBA" id="ARBA00022989"/>
    </source>
</evidence>
<dbReference type="OrthoDB" id="295274at2759"/>
<evidence type="ECO:0000259" key="16">
    <source>
        <dbReference type="PROSITE" id="PS50217"/>
    </source>
</evidence>
<feature type="region of interest" description="Disordered" evidence="14">
    <location>
        <begin position="646"/>
        <end position="675"/>
    </location>
</feature>
<dbReference type="CDD" id="cd14704">
    <property type="entry name" value="bZIP_HY5-like"/>
    <property type="match status" value="1"/>
</dbReference>
<evidence type="ECO:0000313" key="18">
    <source>
        <dbReference type="Proteomes" id="UP000283530"/>
    </source>
</evidence>
<keyword evidence="4 15" id="KW-0812">Transmembrane</keyword>
<keyword evidence="8" id="KW-0238">DNA-binding</keyword>
<dbReference type="STRING" id="337451.A0A3S3NHI4"/>
<organism evidence="17 18">
    <name type="scientific">Cinnamomum micranthum f. kanehirae</name>
    <dbReference type="NCBI Taxonomy" id="337451"/>
    <lineage>
        <taxon>Eukaryota</taxon>
        <taxon>Viridiplantae</taxon>
        <taxon>Streptophyta</taxon>
        <taxon>Embryophyta</taxon>
        <taxon>Tracheophyta</taxon>
        <taxon>Spermatophyta</taxon>
        <taxon>Magnoliopsida</taxon>
        <taxon>Magnoliidae</taxon>
        <taxon>Laurales</taxon>
        <taxon>Lauraceae</taxon>
        <taxon>Cinnamomum</taxon>
    </lineage>
</organism>
<feature type="region of interest" description="Disordered" evidence="14">
    <location>
        <begin position="69"/>
        <end position="94"/>
    </location>
</feature>
<keyword evidence="10" id="KW-0804">Transcription</keyword>
<evidence type="ECO:0000256" key="1">
    <source>
        <dbReference type="ARBA" id="ARBA00004123"/>
    </source>
</evidence>
<gene>
    <name evidence="17" type="ORF">CKAN_00838600</name>
</gene>
<evidence type="ECO:0000256" key="14">
    <source>
        <dbReference type="SAM" id="MobiDB-lite"/>
    </source>
</evidence>
<reference evidence="17 18" key="1">
    <citation type="journal article" date="2019" name="Nat. Plants">
        <title>Stout camphor tree genome fills gaps in understanding of flowering plant genome evolution.</title>
        <authorList>
            <person name="Chaw S.M."/>
            <person name="Liu Y.C."/>
            <person name="Wu Y.W."/>
            <person name="Wang H.Y."/>
            <person name="Lin C.I."/>
            <person name="Wu C.S."/>
            <person name="Ke H.M."/>
            <person name="Chang L.Y."/>
            <person name="Hsu C.Y."/>
            <person name="Yang H.T."/>
            <person name="Sudianto E."/>
            <person name="Hsu M.H."/>
            <person name="Wu K.P."/>
            <person name="Wang L.N."/>
            <person name="Leebens-Mack J.H."/>
            <person name="Tsai I.J."/>
        </authorList>
    </citation>
    <scope>NUCLEOTIDE SEQUENCE [LARGE SCALE GENOMIC DNA]</scope>
    <source>
        <strain evidence="18">cv. Chaw 1501</strain>
        <tissue evidence="17">Young leaves</tissue>
    </source>
</reference>
<feature type="region of interest" description="Disordered" evidence="14">
    <location>
        <begin position="748"/>
        <end position="774"/>
    </location>
</feature>
<comment type="caution">
    <text evidence="17">The sequence shown here is derived from an EMBL/GenBank/DDBJ whole genome shotgun (WGS) entry which is preliminary data.</text>
</comment>
<feature type="transmembrane region" description="Helical" evidence="15">
    <location>
        <begin position="444"/>
        <end position="466"/>
    </location>
</feature>
<name>A0A3S3NHI4_9MAGN</name>
<dbReference type="GO" id="GO:0003677">
    <property type="term" value="F:DNA binding"/>
    <property type="evidence" value="ECO:0007669"/>
    <property type="project" value="UniProtKB-KW"/>
</dbReference>
<feature type="region of interest" description="Disordered" evidence="14">
    <location>
        <begin position="412"/>
        <end position="440"/>
    </location>
</feature>
<keyword evidence="12" id="KW-0539">Nucleus</keyword>
<dbReference type="GO" id="GO:0006950">
    <property type="term" value="P:response to stress"/>
    <property type="evidence" value="ECO:0007669"/>
    <property type="project" value="UniProtKB-ARBA"/>
</dbReference>
<dbReference type="SMART" id="SM00338">
    <property type="entry name" value="BRLZ"/>
    <property type="match status" value="1"/>
</dbReference>
<keyword evidence="6 15" id="KW-1133">Transmembrane helix</keyword>
<feature type="region of interest" description="Disordered" evidence="14">
    <location>
        <begin position="127"/>
        <end position="329"/>
    </location>
</feature>
<dbReference type="PANTHER" id="PTHR47416:SF3">
    <property type="entry name" value="BZIP TRANSCRIPTION FACTOR 17-RELATED"/>
    <property type="match status" value="1"/>
</dbReference>
<dbReference type="GO" id="GO:0005789">
    <property type="term" value="C:endoplasmic reticulum membrane"/>
    <property type="evidence" value="ECO:0007669"/>
    <property type="project" value="UniProtKB-SubCell"/>
</dbReference>
<keyword evidence="7" id="KW-0805">Transcription regulation</keyword>
<evidence type="ECO:0000256" key="4">
    <source>
        <dbReference type="ARBA" id="ARBA00022692"/>
    </source>
</evidence>
<feature type="domain" description="BZIP" evidence="16">
    <location>
        <begin position="310"/>
        <end position="370"/>
    </location>
</feature>
<dbReference type="GO" id="GO:0003700">
    <property type="term" value="F:DNA-binding transcription factor activity"/>
    <property type="evidence" value="ECO:0007669"/>
    <property type="project" value="InterPro"/>
</dbReference>
<keyword evidence="11" id="KW-0325">Glycoprotein</keyword>
<keyword evidence="18" id="KW-1185">Reference proteome</keyword>